<sequence length="422" mass="47766">MNDFDTKDYFTDPSFVADPHPFFDHHRSKCPVRRLEASQNVIAVTGYDEVLAVLRDTANFSNIVAPIGPFPPLPFTVDGDDINGQIDAHREQFPMYEHLVTMDPPQHSRTRRLVSGLFTPRRLDENEHFMWALSDRLIDQFHASGKFEALFGYGVPFALLTIADLLGVPAEHHESFARHLNAQKVGSTEGESLGTNPLEFLDEKFTEFLEDRRREPRADALTILADAKYPDGKVPDVVELVRIATFLFGAGQDTTARLITSMLLQIAENHDLQKQLREDRSLIPPFIEEMLRMEGPVKSDFRLARKTTTVGDVEIPAGTVVMVSLPAANRDPARFEKPHELRIDRENAREHIAFGRGVHSCPGGPLARVEARVTIERILDRMHDLRVSEAEHGPAHEREFRYEPTYILRGLAELHLEFTPVG</sequence>
<evidence type="ECO:0000313" key="9">
    <source>
        <dbReference type="Proteomes" id="UP001336020"/>
    </source>
</evidence>
<keyword evidence="3 7" id="KW-0479">Metal-binding</keyword>
<dbReference type="PANTHER" id="PTHR46696:SF6">
    <property type="entry name" value="P450, PUTATIVE (EUROFUNG)-RELATED"/>
    <property type="match status" value="1"/>
</dbReference>
<evidence type="ECO:0000256" key="1">
    <source>
        <dbReference type="ARBA" id="ARBA00010617"/>
    </source>
</evidence>
<dbReference type="InterPro" id="IPR002397">
    <property type="entry name" value="Cyt_P450_B"/>
</dbReference>
<evidence type="ECO:0000256" key="5">
    <source>
        <dbReference type="ARBA" id="ARBA00023004"/>
    </source>
</evidence>
<keyword evidence="4 7" id="KW-0560">Oxidoreductase</keyword>
<evidence type="ECO:0000256" key="7">
    <source>
        <dbReference type="RuleBase" id="RU000461"/>
    </source>
</evidence>
<accession>A0ABU7LAV9</accession>
<keyword evidence="5 7" id="KW-0408">Iron</keyword>
<proteinExistence type="inferred from homology"/>
<dbReference type="Proteomes" id="UP001336020">
    <property type="component" value="Unassembled WGS sequence"/>
</dbReference>
<dbReference type="Gene3D" id="1.10.630.10">
    <property type="entry name" value="Cytochrome P450"/>
    <property type="match status" value="1"/>
</dbReference>
<reference evidence="8 9" key="1">
    <citation type="submission" date="2023-07" db="EMBL/GenBank/DDBJ databases">
        <authorList>
            <person name="Girao M."/>
            <person name="Carvalho M.F."/>
        </authorList>
    </citation>
    <scope>NUCLEOTIDE SEQUENCE [LARGE SCALE GENOMIC DNA]</scope>
    <source>
        <strain evidence="8 9">YIM65754</strain>
    </source>
</reference>
<dbReference type="InterPro" id="IPR036396">
    <property type="entry name" value="Cyt_P450_sf"/>
</dbReference>
<dbReference type="InterPro" id="IPR017972">
    <property type="entry name" value="Cyt_P450_CS"/>
</dbReference>
<evidence type="ECO:0000313" key="8">
    <source>
        <dbReference type="EMBL" id="MEE2058693.1"/>
    </source>
</evidence>
<evidence type="ECO:0000256" key="6">
    <source>
        <dbReference type="ARBA" id="ARBA00023033"/>
    </source>
</evidence>
<evidence type="ECO:0000256" key="4">
    <source>
        <dbReference type="ARBA" id="ARBA00023002"/>
    </source>
</evidence>
<dbReference type="PANTHER" id="PTHR46696">
    <property type="entry name" value="P450, PUTATIVE (EUROFUNG)-RELATED"/>
    <property type="match status" value="1"/>
</dbReference>
<dbReference type="SUPFAM" id="SSF48264">
    <property type="entry name" value="Cytochrome P450"/>
    <property type="match status" value="1"/>
</dbReference>
<name>A0ABU7LAV9_9NOCA</name>
<evidence type="ECO:0000256" key="3">
    <source>
        <dbReference type="ARBA" id="ARBA00022723"/>
    </source>
</evidence>
<dbReference type="EMBL" id="JAUTXY010000006">
    <property type="protein sequence ID" value="MEE2058693.1"/>
    <property type="molecule type" value="Genomic_DNA"/>
</dbReference>
<evidence type="ECO:0000256" key="2">
    <source>
        <dbReference type="ARBA" id="ARBA00022617"/>
    </source>
</evidence>
<gene>
    <name evidence="8" type="ORF">Q7514_14315</name>
</gene>
<dbReference type="PROSITE" id="PS00086">
    <property type="entry name" value="CYTOCHROME_P450"/>
    <property type="match status" value="1"/>
</dbReference>
<keyword evidence="9" id="KW-1185">Reference proteome</keyword>
<dbReference type="InterPro" id="IPR001128">
    <property type="entry name" value="Cyt_P450"/>
</dbReference>
<dbReference type="Pfam" id="PF00067">
    <property type="entry name" value="p450"/>
    <property type="match status" value="1"/>
</dbReference>
<comment type="similarity">
    <text evidence="1 7">Belongs to the cytochrome P450 family.</text>
</comment>
<keyword evidence="2 7" id="KW-0349">Heme</keyword>
<dbReference type="PRINTS" id="PR00359">
    <property type="entry name" value="BP450"/>
</dbReference>
<protein>
    <submittedName>
        <fullName evidence="8">Cytochrome P450</fullName>
    </submittedName>
</protein>
<dbReference type="RefSeq" id="WP_330133948.1">
    <property type="nucleotide sequence ID" value="NZ_JAUTXY010000006.1"/>
</dbReference>
<keyword evidence="6 7" id="KW-0503">Monooxygenase</keyword>
<organism evidence="8 9">
    <name type="scientific">Rhodococcus artemisiae</name>
    <dbReference type="NCBI Taxonomy" id="714159"/>
    <lineage>
        <taxon>Bacteria</taxon>
        <taxon>Bacillati</taxon>
        <taxon>Actinomycetota</taxon>
        <taxon>Actinomycetes</taxon>
        <taxon>Mycobacteriales</taxon>
        <taxon>Nocardiaceae</taxon>
        <taxon>Rhodococcus</taxon>
    </lineage>
</organism>
<comment type="caution">
    <text evidence="8">The sequence shown here is derived from an EMBL/GenBank/DDBJ whole genome shotgun (WGS) entry which is preliminary data.</text>
</comment>